<comment type="caution">
    <text evidence="1">The sequence shown here is derived from an EMBL/GenBank/DDBJ whole genome shotgun (WGS) entry which is preliminary data.</text>
</comment>
<dbReference type="RefSeq" id="WP_380202915.1">
    <property type="nucleotide sequence ID" value="NZ_JBHTEK010000001.1"/>
</dbReference>
<dbReference type="EMBL" id="JBHTEK010000001">
    <property type="protein sequence ID" value="MFC7667971.1"/>
    <property type="molecule type" value="Genomic_DNA"/>
</dbReference>
<gene>
    <name evidence="1" type="ORF">ACFQT0_11680</name>
</gene>
<reference evidence="2" key="1">
    <citation type="journal article" date="2019" name="Int. J. Syst. Evol. Microbiol.">
        <title>The Global Catalogue of Microorganisms (GCM) 10K type strain sequencing project: providing services to taxonomists for standard genome sequencing and annotation.</title>
        <authorList>
            <consortium name="The Broad Institute Genomics Platform"/>
            <consortium name="The Broad Institute Genome Sequencing Center for Infectious Disease"/>
            <person name="Wu L."/>
            <person name="Ma J."/>
        </authorList>
    </citation>
    <scope>NUCLEOTIDE SEQUENCE [LARGE SCALE GENOMIC DNA]</scope>
    <source>
        <strain evidence="2">JCM 19635</strain>
    </source>
</reference>
<sequence>MGEVSEIHINPAARTGDSLVTELGLGNHEGGNMTLYFRAGQQANALPTSFRNYDSPGSFAELSYRVGGRDTTLQLTTFSQERKVLSRASYQRVAGARPGTLGALNRAVNKLLFAGSYTGVDSLGRPVRMQFEADGRLKGLKGFKSYSVNTDFSGGPGADIDHLVLDPQTPHRKLMGYHHRADTLRLYAAKLVEPRLVAGSQDDYTLPELVRGRLLFTLVRR</sequence>
<accession>A0ABW2U6E2</accession>
<proteinExistence type="predicted"/>
<organism evidence="1 2">
    <name type="scientific">Hymenobacter humi</name>
    <dbReference type="NCBI Taxonomy" id="1411620"/>
    <lineage>
        <taxon>Bacteria</taxon>
        <taxon>Pseudomonadati</taxon>
        <taxon>Bacteroidota</taxon>
        <taxon>Cytophagia</taxon>
        <taxon>Cytophagales</taxon>
        <taxon>Hymenobacteraceae</taxon>
        <taxon>Hymenobacter</taxon>
    </lineage>
</organism>
<protein>
    <submittedName>
        <fullName evidence="1">Uncharacterized protein</fullName>
    </submittedName>
</protein>
<dbReference type="Proteomes" id="UP001596513">
    <property type="component" value="Unassembled WGS sequence"/>
</dbReference>
<name>A0ABW2U6E2_9BACT</name>
<evidence type="ECO:0000313" key="2">
    <source>
        <dbReference type="Proteomes" id="UP001596513"/>
    </source>
</evidence>
<keyword evidence="2" id="KW-1185">Reference proteome</keyword>
<evidence type="ECO:0000313" key="1">
    <source>
        <dbReference type="EMBL" id="MFC7667971.1"/>
    </source>
</evidence>